<protein>
    <submittedName>
        <fullName evidence="2">Uncharacterized protein</fullName>
    </submittedName>
</protein>
<dbReference type="EMBL" id="CP026092">
    <property type="protein sequence ID" value="AYB55082.1"/>
    <property type="molecule type" value="Genomic_DNA"/>
</dbReference>
<organism evidence="2">
    <name type="scientific">Ralstonia solanacearum</name>
    <name type="common">Pseudomonas solanacearum</name>
    <dbReference type="NCBI Taxonomy" id="305"/>
    <lineage>
        <taxon>Bacteria</taxon>
        <taxon>Pseudomonadati</taxon>
        <taxon>Pseudomonadota</taxon>
        <taxon>Betaproteobacteria</taxon>
        <taxon>Burkholderiales</taxon>
        <taxon>Burkholderiaceae</taxon>
        <taxon>Ralstonia</taxon>
        <taxon>Ralstonia solanacearum species complex</taxon>
    </lineage>
</organism>
<gene>
    <name evidence="2" type="ORF">C2L97_02955</name>
</gene>
<sequence>MHWRRNAPEAPSLIPKPPDPGIRTGYNRVFPGPGPMPDVLYRTSAQPLAMRRLPTGDPTALAA</sequence>
<accession>A0A809DUZ4</accession>
<name>A0A809DUZ4_RALSL</name>
<reference evidence="2" key="1">
    <citation type="submission" date="2018-01" db="EMBL/GenBank/DDBJ databases">
        <title>Complete Genome Sequence of three strains from Ralstonia solanacearum ecotype Moko sequevar IIA-53 from Brazil.</title>
        <authorList>
            <person name="Silva J.R."/>
            <person name="Albuquerque G.M.R."/>
            <person name="Pais A.K.L."/>
            <person name="Silva A.M.F."/>
            <person name="Boiteux M.E.N.F."/>
            <person name="Souza E.B."/>
            <person name="Mariano R.L.R."/>
        </authorList>
    </citation>
    <scope>NUCLEOTIDE SEQUENCE [LARGE SCALE GENOMIC DNA]</scope>
    <source>
        <strain evidence="2">SFC</strain>
    </source>
</reference>
<dbReference type="AlphaFoldDB" id="A0A809DUZ4"/>
<proteinExistence type="predicted"/>
<evidence type="ECO:0000256" key="1">
    <source>
        <dbReference type="SAM" id="MobiDB-lite"/>
    </source>
</evidence>
<evidence type="ECO:0000313" key="2">
    <source>
        <dbReference type="EMBL" id="AYB55082.1"/>
    </source>
</evidence>
<feature type="region of interest" description="Disordered" evidence="1">
    <location>
        <begin position="1"/>
        <end position="26"/>
    </location>
</feature>